<gene>
    <name evidence="2" type="ORF">TCIL3000_0_10790</name>
</gene>
<comment type="caution">
    <text evidence="2">The sequence shown here is derived from an EMBL/GenBank/DDBJ whole genome shotgun (WGS) entry which is preliminary data.</text>
</comment>
<protein>
    <submittedName>
        <fullName evidence="2">WGS project CAEQ00000000 data, annotated contig 415</fullName>
    </submittedName>
</protein>
<organism evidence="2 3">
    <name type="scientific">Trypanosoma congolense (strain IL3000)</name>
    <dbReference type="NCBI Taxonomy" id="1068625"/>
    <lineage>
        <taxon>Eukaryota</taxon>
        <taxon>Discoba</taxon>
        <taxon>Euglenozoa</taxon>
        <taxon>Kinetoplastea</taxon>
        <taxon>Metakinetoplastina</taxon>
        <taxon>Trypanosomatida</taxon>
        <taxon>Trypanosomatidae</taxon>
        <taxon>Trypanosoma</taxon>
        <taxon>Nannomonas</taxon>
    </lineage>
</organism>
<evidence type="ECO:0000313" key="3">
    <source>
        <dbReference type="Proteomes" id="UP000000702"/>
    </source>
</evidence>
<name>F9WFQ1_TRYCI</name>
<dbReference type="EMBL" id="CAEQ01002176">
    <property type="protein sequence ID" value="CCD16128.1"/>
    <property type="molecule type" value="Genomic_DNA"/>
</dbReference>
<dbReference type="Proteomes" id="UP000000702">
    <property type="component" value="Unassembled WGS sequence"/>
</dbReference>
<dbReference type="OMA" id="HALRITW"/>
<proteinExistence type="predicted"/>
<dbReference type="Gene3D" id="3.40.50.1010">
    <property type="entry name" value="5'-nuclease"/>
    <property type="match status" value="1"/>
</dbReference>
<reference evidence="2 3" key="2">
    <citation type="journal article" date="2012" name="Proc. Natl. Acad. Sci. U.S.A.">
        <title>Antigenic diversity is generated by distinct evolutionary mechanisms in African trypanosome species.</title>
        <authorList>
            <person name="Jackson A.P."/>
            <person name="Berry A."/>
            <person name="Aslett M."/>
            <person name="Allison H.C."/>
            <person name="Burton P."/>
            <person name="Vavrova-Anderson J."/>
            <person name="Brown R."/>
            <person name="Browne H."/>
            <person name="Corton N."/>
            <person name="Hauser H."/>
            <person name="Gamble J."/>
            <person name="Gilderthorp R."/>
            <person name="Marcello L."/>
            <person name="McQuillan J."/>
            <person name="Otto T.D."/>
            <person name="Quail M.A."/>
            <person name="Sanders M.J."/>
            <person name="van Tonder A."/>
            <person name="Ginger M.L."/>
            <person name="Field M.C."/>
            <person name="Barry J.D."/>
            <person name="Hertz-Fowler C."/>
            <person name="Berriman M."/>
        </authorList>
    </citation>
    <scope>NUCLEOTIDE SEQUENCE [LARGE SCALE GENOMIC DNA]</scope>
    <source>
        <strain evidence="2 3">IL3000</strain>
    </source>
</reference>
<accession>F9WFQ1</accession>
<reference evidence="3" key="1">
    <citation type="submission" date="2011-07" db="EMBL/GenBank/DDBJ databases">
        <title>Divergent evolution of antigenic variation in African trypanosomes.</title>
        <authorList>
            <person name="Jackson A.P."/>
            <person name="Berry A."/>
            <person name="Allison H.C."/>
            <person name="Burton P."/>
            <person name="Anderson J."/>
            <person name="Aslett M."/>
            <person name="Brown R."/>
            <person name="Corton N."/>
            <person name="Harris D."/>
            <person name="Hauser H."/>
            <person name="Gamble J."/>
            <person name="Gilderthorp R."/>
            <person name="McQuillan J."/>
            <person name="Quail M.A."/>
            <person name="Sanders M."/>
            <person name="Van Tonder A."/>
            <person name="Ginger M.L."/>
            <person name="Donelson J.E."/>
            <person name="Field M.C."/>
            <person name="Barry J.D."/>
            <person name="Berriman M."/>
            <person name="Hertz-Fowler C."/>
        </authorList>
    </citation>
    <scope>NUCLEOTIDE SEQUENCE [LARGE SCALE GENOMIC DNA]</scope>
    <source>
        <strain evidence="3">IL3000</strain>
    </source>
</reference>
<dbReference type="AlphaFoldDB" id="F9WFQ1"/>
<keyword evidence="3" id="KW-1185">Reference proteome</keyword>
<sequence length="191" mass="22213">MLAITRLRALPKDTFKGVDLRRPTAQTEDVECPRRKHLLFDFPSLLQAYEQNIIDHLTDKLNCNKILIAELVLHQLDVENKECSRRDRSSGEISTESIRLRDFIKFLLERKSEEYMMFQRKGSQEDVSFIERHKLIGKNCDSKLRLLSYALYIKGEGHPVIFITSDDDLFNEARKNDIETRTVESLKAVGA</sequence>
<evidence type="ECO:0000313" key="2">
    <source>
        <dbReference type="EMBL" id="CCD16128.1"/>
    </source>
</evidence>
<dbReference type="InterPro" id="IPR002716">
    <property type="entry name" value="PIN_dom"/>
</dbReference>
<dbReference type="VEuPathDB" id="TriTrypDB:TcIL3000_0_10790"/>
<feature type="domain" description="PIN" evidence="1">
    <location>
        <begin position="60"/>
        <end position="183"/>
    </location>
</feature>
<evidence type="ECO:0000259" key="1">
    <source>
        <dbReference type="Pfam" id="PF13638"/>
    </source>
</evidence>
<dbReference type="Pfam" id="PF13638">
    <property type="entry name" value="PIN_4"/>
    <property type="match status" value="1"/>
</dbReference>